<dbReference type="AlphaFoldDB" id="A0A7J7YM11"/>
<gene>
    <name evidence="1" type="ORF">mPipKuh1_010075</name>
</gene>
<dbReference type="Proteomes" id="UP000558488">
    <property type="component" value="Unassembled WGS sequence"/>
</dbReference>
<sequence>MCGFLLHKLAARKMRSEIYHNLGMQTRTRQCYGYIVQNWKETASHTLFQAIQPLPTFAQLLPLTLLMLQLRSTSACGLEYSPTDLSADPICVIQMTSILLGQVQLKDGFLALMAQWIERRPAD</sequence>
<name>A0A7J7YM11_PIPKU</name>
<proteinExistence type="predicted"/>
<organism evidence="1 2">
    <name type="scientific">Pipistrellus kuhlii</name>
    <name type="common">Kuhl's pipistrelle</name>
    <dbReference type="NCBI Taxonomy" id="59472"/>
    <lineage>
        <taxon>Eukaryota</taxon>
        <taxon>Metazoa</taxon>
        <taxon>Chordata</taxon>
        <taxon>Craniata</taxon>
        <taxon>Vertebrata</taxon>
        <taxon>Euteleostomi</taxon>
        <taxon>Mammalia</taxon>
        <taxon>Eutheria</taxon>
        <taxon>Laurasiatheria</taxon>
        <taxon>Chiroptera</taxon>
        <taxon>Yangochiroptera</taxon>
        <taxon>Vespertilionidae</taxon>
        <taxon>Pipistrellus</taxon>
    </lineage>
</organism>
<evidence type="ECO:0000313" key="2">
    <source>
        <dbReference type="Proteomes" id="UP000558488"/>
    </source>
</evidence>
<keyword evidence="2" id="KW-1185">Reference proteome</keyword>
<accession>A0A7J7YM11</accession>
<protein>
    <submittedName>
        <fullName evidence="1">Uncharacterized protein</fullName>
    </submittedName>
</protein>
<evidence type="ECO:0000313" key="1">
    <source>
        <dbReference type="EMBL" id="KAF6363077.1"/>
    </source>
</evidence>
<reference evidence="1 2" key="1">
    <citation type="journal article" date="2020" name="Nature">
        <title>Six reference-quality genomes reveal evolution of bat adaptations.</title>
        <authorList>
            <person name="Jebb D."/>
            <person name="Huang Z."/>
            <person name="Pippel M."/>
            <person name="Hughes G.M."/>
            <person name="Lavrichenko K."/>
            <person name="Devanna P."/>
            <person name="Winkler S."/>
            <person name="Jermiin L.S."/>
            <person name="Skirmuntt E.C."/>
            <person name="Katzourakis A."/>
            <person name="Burkitt-Gray L."/>
            <person name="Ray D.A."/>
            <person name="Sullivan K.A.M."/>
            <person name="Roscito J.G."/>
            <person name="Kirilenko B.M."/>
            <person name="Davalos L.M."/>
            <person name="Corthals A.P."/>
            <person name="Power M.L."/>
            <person name="Jones G."/>
            <person name="Ransome R.D."/>
            <person name="Dechmann D.K.N."/>
            <person name="Locatelli A.G."/>
            <person name="Puechmaille S.J."/>
            <person name="Fedrigo O."/>
            <person name="Jarvis E.D."/>
            <person name="Hiller M."/>
            <person name="Vernes S.C."/>
            <person name="Myers E.W."/>
            <person name="Teeling E.C."/>
        </authorList>
    </citation>
    <scope>NUCLEOTIDE SEQUENCE [LARGE SCALE GENOMIC DNA]</scope>
    <source>
        <strain evidence="1">MPipKuh1</strain>
        <tissue evidence="1">Flight muscle</tissue>
    </source>
</reference>
<comment type="caution">
    <text evidence="1">The sequence shown here is derived from an EMBL/GenBank/DDBJ whole genome shotgun (WGS) entry which is preliminary data.</text>
</comment>
<dbReference type="EMBL" id="JACAGB010000005">
    <property type="protein sequence ID" value="KAF6363077.1"/>
    <property type="molecule type" value="Genomic_DNA"/>
</dbReference>